<gene>
    <name evidence="2" type="ORF">clas45</name>
</gene>
<protein>
    <submittedName>
        <fullName evidence="2">39K</fullName>
    </submittedName>
</protein>
<evidence type="ECO:0000313" key="3">
    <source>
        <dbReference type="Proteomes" id="UP000232791"/>
    </source>
</evidence>
<evidence type="ECO:0000256" key="1">
    <source>
        <dbReference type="SAM" id="MobiDB-lite"/>
    </source>
</evidence>
<sequence length="300" mass="34405">MVDYNNKCVDEYTIDIKHVGNRDALRKLFNDTHFKHLMRDNQYSVELKPEINVSGKKVLVVKKKKSSTPYIINSFIIYTSFLSNAKIKLVKDNKAWKMMETVDPVSLNPVDQDGYEFRQLIEELEDFHKRLVFDDKCEHKTNALRKKIINYAKCMLTAGYNNEPIPKPSVVLNQHNDKEGGDCEEVNVKFLKAAEELYKHANNFRVKTENFKKFLVRHQLLKTDDSENNNTSEEEHNLSINTSSAGNNNGGGSVVKRKQQQRVAAPIANKRRLTVDMENDGEYDDNFSGVDEVDAAATIV</sequence>
<keyword evidence="3" id="KW-1185">Reference proteome</keyword>
<dbReference type="OrthoDB" id="15150at10239"/>
<feature type="region of interest" description="Disordered" evidence="1">
    <location>
        <begin position="225"/>
        <end position="264"/>
    </location>
</feature>
<name>A0A0K0WSJ3_9BBAC</name>
<dbReference type="EMBL" id="KR091910">
    <property type="protein sequence ID" value="AKS25388.1"/>
    <property type="molecule type" value="Genomic_DNA"/>
</dbReference>
<proteinExistence type="predicted"/>
<accession>A0A0K0WSJ3</accession>
<dbReference type="Proteomes" id="UP000232791">
    <property type="component" value="Segment"/>
</dbReference>
<organism evidence="2 3">
    <name type="scientific">Clostera anastomosis granulovirus B</name>
    <dbReference type="NCBI Taxonomy" id="1986290"/>
    <lineage>
        <taxon>Viruses</taxon>
        <taxon>Viruses incertae sedis</taxon>
        <taxon>Naldaviricetes</taxon>
        <taxon>Lefavirales</taxon>
        <taxon>Baculoviridae</taxon>
        <taxon>Betabaculovirus</taxon>
        <taxon>Betabaculovirus alterclanastomosis</taxon>
    </lineage>
</organism>
<reference evidence="2 3" key="1">
    <citation type="journal article" date="2015" name="PLoS ONE">
        <title>The Complete Genome of a New Betabaculovirus from Clostera anastomosis.</title>
        <authorList>
            <person name="Yin F."/>
            <person name="Zhu Z."/>
            <person name="Liu X."/>
            <person name="Hou D."/>
            <person name="Wang J."/>
            <person name="Zhang L."/>
            <person name="Wang M."/>
            <person name="Kou Z."/>
            <person name="Wang H."/>
            <person name="Deng F."/>
            <person name="Hu Z."/>
        </authorList>
    </citation>
    <scope>NUCLEOTIDE SEQUENCE [LARGE SCALE GENOMIC DNA]</scope>
    <source>
        <strain evidence="2 3">ClasGV-B</strain>
    </source>
</reference>
<evidence type="ECO:0000313" key="2">
    <source>
        <dbReference type="EMBL" id="AKS25388.1"/>
    </source>
</evidence>